<dbReference type="EMBL" id="CAJVPY010002566">
    <property type="protein sequence ID" value="CAG8564955.1"/>
    <property type="molecule type" value="Genomic_DNA"/>
</dbReference>
<evidence type="ECO:0000313" key="2">
    <source>
        <dbReference type="Proteomes" id="UP000789405"/>
    </source>
</evidence>
<protein>
    <submittedName>
        <fullName evidence="1">9874_t:CDS:1</fullName>
    </submittedName>
</protein>
<organism evidence="1 2">
    <name type="scientific">Dentiscutata erythropus</name>
    <dbReference type="NCBI Taxonomy" id="1348616"/>
    <lineage>
        <taxon>Eukaryota</taxon>
        <taxon>Fungi</taxon>
        <taxon>Fungi incertae sedis</taxon>
        <taxon>Mucoromycota</taxon>
        <taxon>Glomeromycotina</taxon>
        <taxon>Glomeromycetes</taxon>
        <taxon>Diversisporales</taxon>
        <taxon>Gigasporaceae</taxon>
        <taxon>Dentiscutata</taxon>
    </lineage>
</organism>
<proteinExistence type="predicted"/>
<evidence type="ECO:0000313" key="1">
    <source>
        <dbReference type="EMBL" id="CAG8564955.1"/>
    </source>
</evidence>
<gene>
    <name evidence="1" type="ORF">DERYTH_LOCUS5920</name>
</gene>
<dbReference type="Proteomes" id="UP000789405">
    <property type="component" value="Unassembled WGS sequence"/>
</dbReference>
<comment type="caution">
    <text evidence="1">The sequence shown here is derived from an EMBL/GenBank/DDBJ whole genome shotgun (WGS) entry which is preliminary data.</text>
</comment>
<dbReference type="OrthoDB" id="6718656at2759"/>
<keyword evidence="2" id="KW-1185">Reference proteome</keyword>
<sequence length="161" mass="18464">MDQTFSCSHCKRKVIGYTKKLCRTNLLPSKSSSSGNENIDEFIKYTKSNKKHCDDFIEWIPYSDIEINNDPIVKGGFSKIFIGKWHPIKQDYGVVDDKELINIALKVLNGSKNLGPTFLNEFKIHYQCLGTCAIPFYGLTMHPEIDDYAMIMKHAIHGDLW</sequence>
<accession>A0A9N9BEA0</accession>
<dbReference type="AlphaFoldDB" id="A0A9N9BEA0"/>
<name>A0A9N9BEA0_9GLOM</name>
<reference evidence="1" key="1">
    <citation type="submission" date="2021-06" db="EMBL/GenBank/DDBJ databases">
        <authorList>
            <person name="Kallberg Y."/>
            <person name="Tangrot J."/>
            <person name="Rosling A."/>
        </authorList>
    </citation>
    <scope>NUCLEOTIDE SEQUENCE</scope>
    <source>
        <strain evidence="1">MA453B</strain>
    </source>
</reference>